<dbReference type="AlphaFoldDB" id="A0A1G6A0S0"/>
<gene>
    <name evidence="9" type="ORF">SAMN05660653_00029</name>
</gene>
<dbReference type="STRING" id="617002.SAMN05660653_00029"/>
<comment type="similarity">
    <text evidence="1">Belongs to the thioredoxin family. DsbA subfamily.</text>
</comment>
<keyword evidence="5" id="KW-0676">Redox-active center</keyword>
<name>A0A1G6A0S0_9BACT</name>
<evidence type="ECO:0000256" key="6">
    <source>
        <dbReference type="SAM" id="MobiDB-lite"/>
    </source>
</evidence>
<evidence type="ECO:0000256" key="3">
    <source>
        <dbReference type="ARBA" id="ARBA00023002"/>
    </source>
</evidence>
<evidence type="ECO:0000256" key="5">
    <source>
        <dbReference type="ARBA" id="ARBA00023284"/>
    </source>
</evidence>
<keyword evidence="4" id="KW-1015">Disulfide bond</keyword>
<keyword evidence="2 7" id="KW-0732">Signal</keyword>
<evidence type="ECO:0000259" key="8">
    <source>
        <dbReference type="Pfam" id="PF13462"/>
    </source>
</evidence>
<dbReference type="InterPro" id="IPR036249">
    <property type="entry name" value="Thioredoxin-like_sf"/>
</dbReference>
<evidence type="ECO:0000313" key="10">
    <source>
        <dbReference type="Proteomes" id="UP000198771"/>
    </source>
</evidence>
<evidence type="ECO:0000256" key="7">
    <source>
        <dbReference type="SAM" id="SignalP"/>
    </source>
</evidence>
<keyword evidence="10" id="KW-1185">Reference proteome</keyword>
<feature type="compositionally biased region" description="Basic and acidic residues" evidence="6">
    <location>
        <begin position="82"/>
        <end position="100"/>
    </location>
</feature>
<dbReference type="EMBL" id="FMXO01000001">
    <property type="protein sequence ID" value="SDB01826.1"/>
    <property type="molecule type" value="Genomic_DNA"/>
</dbReference>
<sequence>MTKPTRFMMAVCFLALLISLVQPGTARSDVEARIPTQMQLRELLSANPELVLDVLREHPLELVQILEQGLLAKRELERQRQEQEDLAMERNPEISKDRPIRGNPEAPITIVEYSDFLCPYCSQATATVKRLLDLDDAGELRLVFKHLPLNPVSRELALAYEAAAMQSHEAAWQLHDLLFERQAELRGNAEAVLERIVAGLDIDLDRFAADRASPEAAERIIKDMEEARSFGFGGTPMFLINGIPVRGAVPLQEFQRVVEMAGTKSSGGYAGE</sequence>
<feature type="chain" id="PRO_5011683314" evidence="7">
    <location>
        <begin position="29"/>
        <end position="272"/>
    </location>
</feature>
<dbReference type="OrthoDB" id="9784686at2"/>
<evidence type="ECO:0000256" key="2">
    <source>
        <dbReference type="ARBA" id="ARBA00022729"/>
    </source>
</evidence>
<dbReference type="InterPro" id="IPR012336">
    <property type="entry name" value="Thioredoxin-like_fold"/>
</dbReference>
<keyword evidence="3" id="KW-0560">Oxidoreductase</keyword>
<evidence type="ECO:0000313" key="9">
    <source>
        <dbReference type="EMBL" id="SDB01826.1"/>
    </source>
</evidence>
<organism evidence="9 10">
    <name type="scientific">Desulfonatronum thiosulfatophilum</name>
    <dbReference type="NCBI Taxonomy" id="617002"/>
    <lineage>
        <taxon>Bacteria</taxon>
        <taxon>Pseudomonadati</taxon>
        <taxon>Thermodesulfobacteriota</taxon>
        <taxon>Desulfovibrionia</taxon>
        <taxon>Desulfovibrionales</taxon>
        <taxon>Desulfonatronaceae</taxon>
        <taxon>Desulfonatronum</taxon>
    </lineage>
</organism>
<dbReference type="GO" id="GO:0016853">
    <property type="term" value="F:isomerase activity"/>
    <property type="evidence" value="ECO:0007669"/>
    <property type="project" value="UniProtKB-KW"/>
</dbReference>
<dbReference type="GO" id="GO:0016491">
    <property type="term" value="F:oxidoreductase activity"/>
    <property type="evidence" value="ECO:0007669"/>
    <property type="project" value="UniProtKB-KW"/>
</dbReference>
<evidence type="ECO:0000256" key="4">
    <source>
        <dbReference type="ARBA" id="ARBA00023157"/>
    </source>
</evidence>
<protein>
    <submittedName>
        <fullName evidence="9">Protein-disulfide isomerase</fullName>
    </submittedName>
</protein>
<feature type="signal peptide" evidence="7">
    <location>
        <begin position="1"/>
        <end position="28"/>
    </location>
</feature>
<dbReference type="SUPFAM" id="SSF52833">
    <property type="entry name" value="Thioredoxin-like"/>
    <property type="match status" value="1"/>
</dbReference>
<dbReference type="PANTHER" id="PTHR13887:SF14">
    <property type="entry name" value="DISULFIDE BOND FORMATION PROTEIN D"/>
    <property type="match status" value="1"/>
</dbReference>
<accession>A0A1G6A0S0</accession>
<feature type="domain" description="Thioredoxin-like fold" evidence="8">
    <location>
        <begin position="97"/>
        <end position="259"/>
    </location>
</feature>
<keyword evidence="9" id="KW-0413">Isomerase</keyword>
<dbReference type="RefSeq" id="WP_092116003.1">
    <property type="nucleotide sequence ID" value="NZ_FMXO01000001.1"/>
</dbReference>
<proteinExistence type="inferred from homology"/>
<dbReference type="PANTHER" id="PTHR13887">
    <property type="entry name" value="GLUTATHIONE S-TRANSFERASE KAPPA"/>
    <property type="match status" value="1"/>
</dbReference>
<evidence type="ECO:0000256" key="1">
    <source>
        <dbReference type="ARBA" id="ARBA00005791"/>
    </source>
</evidence>
<dbReference type="Proteomes" id="UP000198771">
    <property type="component" value="Unassembled WGS sequence"/>
</dbReference>
<dbReference type="Gene3D" id="3.40.30.10">
    <property type="entry name" value="Glutaredoxin"/>
    <property type="match status" value="1"/>
</dbReference>
<dbReference type="Pfam" id="PF13462">
    <property type="entry name" value="Thioredoxin_4"/>
    <property type="match status" value="1"/>
</dbReference>
<reference evidence="9 10" key="1">
    <citation type="submission" date="2016-10" db="EMBL/GenBank/DDBJ databases">
        <authorList>
            <person name="de Groot N.N."/>
        </authorList>
    </citation>
    <scope>NUCLEOTIDE SEQUENCE [LARGE SCALE GENOMIC DNA]</scope>
    <source>
        <strain evidence="9 10">ASO4-2</strain>
    </source>
</reference>
<feature type="region of interest" description="Disordered" evidence="6">
    <location>
        <begin position="82"/>
        <end position="101"/>
    </location>
</feature>